<dbReference type="AlphaFoldDB" id="A0A1G9RIX0"/>
<dbReference type="InterPro" id="IPR026341">
    <property type="entry name" value="T9SS_type_B"/>
</dbReference>
<evidence type="ECO:0000313" key="3">
    <source>
        <dbReference type="EMBL" id="SDM23174.1"/>
    </source>
</evidence>
<dbReference type="PANTHER" id="PTHR44103">
    <property type="entry name" value="PROPROTEIN CONVERTASE P"/>
    <property type="match status" value="1"/>
</dbReference>
<dbReference type="Pfam" id="PF13585">
    <property type="entry name" value="CHU_C"/>
    <property type="match status" value="1"/>
</dbReference>
<organism evidence="3 4">
    <name type="scientific">Catalinimonas alkaloidigena</name>
    <dbReference type="NCBI Taxonomy" id="1075417"/>
    <lineage>
        <taxon>Bacteria</taxon>
        <taxon>Pseudomonadati</taxon>
        <taxon>Bacteroidota</taxon>
        <taxon>Cytophagia</taxon>
        <taxon>Cytophagales</taxon>
        <taxon>Catalimonadaceae</taxon>
        <taxon>Catalinimonas</taxon>
    </lineage>
</organism>
<reference evidence="3 4" key="1">
    <citation type="submission" date="2016-10" db="EMBL/GenBank/DDBJ databases">
        <authorList>
            <person name="de Groot N.N."/>
        </authorList>
    </citation>
    <scope>NUCLEOTIDE SEQUENCE [LARGE SCALE GENOMIC DNA]</scope>
    <source>
        <strain evidence="3 4">DSM 25186</strain>
    </source>
</reference>
<dbReference type="InterPro" id="IPR013517">
    <property type="entry name" value="FG-GAP"/>
</dbReference>
<name>A0A1G9RIX0_9BACT</name>
<dbReference type="InterPro" id="IPR028994">
    <property type="entry name" value="Integrin_alpha_N"/>
</dbReference>
<proteinExistence type="predicted"/>
<dbReference type="Gene3D" id="2.60.40.10">
    <property type="entry name" value="Immunoglobulins"/>
    <property type="match status" value="1"/>
</dbReference>
<evidence type="ECO:0000313" key="4">
    <source>
        <dbReference type="Proteomes" id="UP000198510"/>
    </source>
</evidence>
<dbReference type="RefSeq" id="WP_089686774.1">
    <property type="nucleotide sequence ID" value="NZ_FNFO01000011.1"/>
</dbReference>
<evidence type="ECO:0000256" key="1">
    <source>
        <dbReference type="ARBA" id="ARBA00022729"/>
    </source>
</evidence>
<feature type="chain" id="PRO_5011736096" evidence="2">
    <location>
        <begin position="19"/>
        <end position="827"/>
    </location>
</feature>
<accession>A0A1G9RIX0</accession>
<dbReference type="SUPFAM" id="SSF69318">
    <property type="entry name" value="Integrin alpha N-terminal domain"/>
    <property type="match status" value="2"/>
</dbReference>
<dbReference type="STRING" id="1075417.SAMN05421823_111173"/>
<keyword evidence="1 2" id="KW-0732">Signal</keyword>
<dbReference type="Gene3D" id="2.130.10.130">
    <property type="entry name" value="Integrin alpha, N-terminal"/>
    <property type="match status" value="2"/>
</dbReference>
<keyword evidence="4" id="KW-1185">Reference proteome</keyword>
<dbReference type="OrthoDB" id="9765926at2"/>
<feature type="signal peptide" evidence="2">
    <location>
        <begin position="1"/>
        <end position="18"/>
    </location>
</feature>
<dbReference type="Pfam" id="PF13517">
    <property type="entry name" value="FG-GAP_3"/>
    <property type="match status" value="2"/>
</dbReference>
<protein>
    <submittedName>
        <fullName evidence="3">Gliding motility-associated C-terminal domain-containing protein</fullName>
    </submittedName>
</protein>
<dbReference type="Proteomes" id="UP000198510">
    <property type="component" value="Unassembled WGS sequence"/>
</dbReference>
<gene>
    <name evidence="3" type="ORF">SAMN05421823_111173</name>
</gene>
<evidence type="ECO:0000256" key="2">
    <source>
        <dbReference type="SAM" id="SignalP"/>
    </source>
</evidence>
<dbReference type="PANTHER" id="PTHR44103:SF1">
    <property type="entry name" value="PROPROTEIN CONVERTASE P"/>
    <property type="match status" value="1"/>
</dbReference>
<dbReference type="EMBL" id="FNFO01000011">
    <property type="protein sequence ID" value="SDM23174.1"/>
    <property type="molecule type" value="Genomic_DNA"/>
</dbReference>
<sequence>MKLYTTWGLALLSSAVLAQEFEVHERPAPAEGWQPRGVVFADLNSNTQLETIWYGDAAGKGLLYLGSNVHTSAPAYTTLDLGFQSIVTVTLVDADQDNEVDVLVSGKKAPSGEPASQLYLNRGNSTFEPSDWIDSLAAIQTLWADWDSDGRKDLLVYGTDADGVLALHAYRHTTDGWERQNSGLPAWLQQTMLPFDADNDGDTDVLITGRASDGTAVAQVYTNQGSFRFQAGTQLPASSVGGATAAGDYNSDGHMDLLLTGTDPTGQAQTLLYLHQGDGYQRAALELEAMVGQTALLADLDHDGSTDVLLAGTKAAGTPGWRLYAQRTEGLQAVNYDTLAQATSLVGVADLTNDGNLDLIQTGSQNDTATVHFWQSLASPNRGPHVPTDPRSVTIANRTLLSWQAPTDDTTAQEALTYEVYVGTYEEGMDIASATAHKGGLRKLVAHGSQGQGTTFTLYDLPDGVYYWGVQAVDNAFRGSECWCAEGQGGSGFCTGLFRVCTDIARADTMLCEGTALTLTTSTGGAWYSTALGFLSESATTTYTATQSDTLYYVGPPDAACQENYSLTVQLAFPDSMQLTLGADTTVCPGEVLSFSADTALGQVRWRSAAQGDLGTDTPLYYTASQRDQVWAELHTAGGCTVWSDTVTISLFETIELLSEEEVRMPEGGSVVLRTAQARTYQWSPAEGLSDPNSDSPVATPDVTTTYVVKATSLDGCALVDSITVIVEPQVTATRLFIPNYFSPNGDGRNEVFKVYGDGIDAFTLQIFDRSGVKVFETTNPSEGWAGDVNGTPQPGGVYLWRISGQFRDGSELTFNGERTGVIRLAR</sequence>
<dbReference type="NCBIfam" id="TIGR04131">
    <property type="entry name" value="Bac_Flav_CTERM"/>
    <property type="match status" value="1"/>
</dbReference>
<dbReference type="InterPro" id="IPR013783">
    <property type="entry name" value="Ig-like_fold"/>
</dbReference>